<feature type="domain" description="Reverse transcriptase" evidence="1">
    <location>
        <begin position="26"/>
        <end position="220"/>
    </location>
</feature>
<reference evidence="2" key="1">
    <citation type="submission" date="2021-01" db="UniProtKB">
        <authorList>
            <consortium name="EnsemblMetazoa"/>
        </authorList>
    </citation>
    <scope>IDENTIFICATION</scope>
</reference>
<dbReference type="Proteomes" id="UP000594262">
    <property type="component" value="Unplaced"/>
</dbReference>
<dbReference type="AlphaFoldDB" id="A0A7M5V4V4"/>
<evidence type="ECO:0000259" key="1">
    <source>
        <dbReference type="PROSITE" id="PS50878"/>
    </source>
</evidence>
<sequence length="233" mass="25944">MDNYNSAVGPGSKEKVEATILEELSAGNYILANEKPVIVSALGAVPKPDSEDLRLIHDCSMPHGLGVNSYIDIEKQSFQTLDDACRLIGKNFFIAKIDLRHAYRSVPVHPANHAALGLKWKFSGDEHYTYLKDTRLPFGARSAPGIFHRLTQSVRRMMQRRGFPLIIVYLDDFLVIGRTRQECQAAFDTLHSLLISLGFTISPSKLVSPCQKLVFLLFEIDTTTLTLALPAKS</sequence>
<dbReference type="PANTHER" id="PTHR33050:SF7">
    <property type="entry name" value="RIBONUCLEASE H"/>
    <property type="match status" value="1"/>
</dbReference>
<dbReference type="Pfam" id="PF00078">
    <property type="entry name" value="RVT_1"/>
    <property type="match status" value="1"/>
</dbReference>
<dbReference type="InterPro" id="IPR043502">
    <property type="entry name" value="DNA/RNA_pol_sf"/>
</dbReference>
<dbReference type="PANTHER" id="PTHR33050">
    <property type="entry name" value="REVERSE TRANSCRIPTASE DOMAIN-CONTAINING PROTEIN"/>
    <property type="match status" value="1"/>
</dbReference>
<dbReference type="PROSITE" id="PS50878">
    <property type="entry name" value="RT_POL"/>
    <property type="match status" value="1"/>
</dbReference>
<name>A0A7M5V4V4_9CNID</name>
<dbReference type="SUPFAM" id="SSF56672">
    <property type="entry name" value="DNA/RNA polymerases"/>
    <property type="match status" value="1"/>
</dbReference>
<evidence type="ECO:0000313" key="2">
    <source>
        <dbReference type="EnsemblMetazoa" id="CLYHEMP003644.1"/>
    </source>
</evidence>
<organism evidence="2 3">
    <name type="scientific">Clytia hemisphaerica</name>
    <dbReference type="NCBI Taxonomy" id="252671"/>
    <lineage>
        <taxon>Eukaryota</taxon>
        <taxon>Metazoa</taxon>
        <taxon>Cnidaria</taxon>
        <taxon>Hydrozoa</taxon>
        <taxon>Hydroidolina</taxon>
        <taxon>Leptothecata</taxon>
        <taxon>Obeliida</taxon>
        <taxon>Clytiidae</taxon>
        <taxon>Clytia</taxon>
    </lineage>
</organism>
<dbReference type="EnsemblMetazoa" id="CLYHEMT003644.1">
    <property type="protein sequence ID" value="CLYHEMP003644.1"/>
    <property type="gene ID" value="CLYHEMG003644"/>
</dbReference>
<dbReference type="InterPro" id="IPR000477">
    <property type="entry name" value="RT_dom"/>
</dbReference>
<dbReference type="Gene3D" id="3.30.70.270">
    <property type="match status" value="1"/>
</dbReference>
<dbReference type="InterPro" id="IPR052055">
    <property type="entry name" value="Hepadnavirus_pol/RT"/>
</dbReference>
<protein>
    <recommendedName>
        <fullName evidence="1">Reverse transcriptase domain-containing protein</fullName>
    </recommendedName>
</protein>
<keyword evidence="3" id="KW-1185">Reference proteome</keyword>
<dbReference type="InterPro" id="IPR043128">
    <property type="entry name" value="Rev_trsase/Diguanyl_cyclase"/>
</dbReference>
<dbReference type="OrthoDB" id="6019648at2759"/>
<proteinExistence type="predicted"/>
<evidence type="ECO:0000313" key="3">
    <source>
        <dbReference type="Proteomes" id="UP000594262"/>
    </source>
</evidence>
<accession>A0A7M5V4V4</accession>
<dbReference type="Gene3D" id="3.10.10.10">
    <property type="entry name" value="HIV Type 1 Reverse Transcriptase, subunit A, domain 1"/>
    <property type="match status" value="1"/>
</dbReference>